<feature type="transmembrane region" description="Helical" evidence="1">
    <location>
        <begin position="12"/>
        <end position="32"/>
    </location>
</feature>
<dbReference type="STRING" id="1619044.UY92_C0003G0039"/>
<protein>
    <submittedName>
        <fullName evidence="2">Uncharacterized protein</fullName>
    </submittedName>
</protein>
<dbReference type="Proteomes" id="UP000033870">
    <property type="component" value="Unassembled WGS sequence"/>
</dbReference>
<keyword evidence="1" id="KW-0812">Transmembrane</keyword>
<accession>A0A0G1YHB6</accession>
<evidence type="ECO:0000256" key="1">
    <source>
        <dbReference type="SAM" id="Phobius"/>
    </source>
</evidence>
<gene>
    <name evidence="2" type="ORF">UY92_C0003G0039</name>
</gene>
<organism evidence="2 3">
    <name type="scientific">Candidatus Magasanikbacteria bacterium GW2011_GWA2_56_11</name>
    <dbReference type="NCBI Taxonomy" id="1619044"/>
    <lineage>
        <taxon>Bacteria</taxon>
        <taxon>Candidatus Magasanikiibacteriota</taxon>
    </lineage>
</organism>
<dbReference type="AlphaFoldDB" id="A0A0G1YHB6"/>
<evidence type="ECO:0000313" key="2">
    <source>
        <dbReference type="EMBL" id="KKW42833.1"/>
    </source>
</evidence>
<keyword evidence="1" id="KW-0472">Membrane</keyword>
<keyword evidence="1" id="KW-1133">Transmembrane helix</keyword>
<reference evidence="2 3" key="1">
    <citation type="journal article" date="2015" name="Nature">
        <title>rRNA introns, odd ribosomes, and small enigmatic genomes across a large radiation of phyla.</title>
        <authorList>
            <person name="Brown C.T."/>
            <person name="Hug L.A."/>
            <person name="Thomas B.C."/>
            <person name="Sharon I."/>
            <person name="Castelle C.J."/>
            <person name="Singh A."/>
            <person name="Wilkins M.J."/>
            <person name="Williams K.H."/>
            <person name="Banfield J.F."/>
        </authorList>
    </citation>
    <scope>NUCLEOTIDE SEQUENCE [LARGE SCALE GENOMIC DNA]</scope>
</reference>
<evidence type="ECO:0000313" key="3">
    <source>
        <dbReference type="Proteomes" id="UP000033870"/>
    </source>
</evidence>
<feature type="transmembrane region" description="Helical" evidence="1">
    <location>
        <begin position="72"/>
        <end position="94"/>
    </location>
</feature>
<comment type="caution">
    <text evidence="2">The sequence shown here is derived from an EMBL/GenBank/DDBJ whole genome shotgun (WGS) entry which is preliminary data.</text>
</comment>
<dbReference type="EMBL" id="LCRX01000003">
    <property type="protein sequence ID" value="KKW42833.1"/>
    <property type="molecule type" value="Genomic_DNA"/>
</dbReference>
<name>A0A0G1YHB6_9BACT</name>
<proteinExistence type="predicted"/>
<sequence length="144" mass="16201">MKQTRLHSLYRLTAFLLSIIFAFVYFSSLVAMHPDHGLGMTPTTGGCALALAEGVPCFMSINEHINSWHSTFLGIVAAGAALALIVIISAWLILPRPPFSDQNTQMRGSVREKIRYRRRNPLDQTYTYLRQIFAQGILQSRLYA</sequence>